<sequence length="188" mass="20371">MPLPTAPCHPPRLRRRHWLAAGLGASVGAVLPSLVRADDGPLPQPWAPHRPVPAPLVLPGHGGPGLDLAALRGQPVLLNFWASWCEPCRSEMPSLELLAARHEAEGLRIWLINFRETPAAIDRFLALLPVDLPIARDADGAAARAWAARVFPTTVLIGRDGRPVCTWTGEVDWTAPSARARFAALLKR</sequence>
<dbReference type="AlphaFoldDB" id="A0A940YMX7"/>
<evidence type="ECO:0000256" key="2">
    <source>
        <dbReference type="ARBA" id="ARBA00022748"/>
    </source>
</evidence>
<dbReference type="PROSITE" id="PS51318">
    <property type="entry name" value="TAT"/>
    <property type="match status" value="1"/>
</dbReference>
<dbReference type="RefSeq" id="WP_210856393.1">
    <property type="nucleotide sequence ID" value="NZ_JAGQDD010000018.1"/>
</dbReference>
<dbReference type="InterPro" id="IPR036249">
    <property type="entry name" value="Thioredoxin-like_sf"/>
</dbReference>
<dbReference type="GO" id="GO:0017004">
    <property type="term" value="P:cytochrome complex assembly"/>
    <property type="evidence" value="ECO:0007669"/>
    <property type="project" value="UniProtKB-KW"/>
</dbReference>
<dbReference type="GO" id="GO:0015036">
    <property type="term" value="F:disulfide oxidoreductase activity"/>
    <property type="evidence" value="ECO:0007669"/>
    <property type="project" value="UniProtKB-ARBA"/>
</dbReference>
<dbReference type="GO" id="GO:0030313">
    <property type="term" value="C:cell envelope"/>
    <property type="evidence" value="ECO:0007669"/>
    <property type="project" value="UniProtKB-SubCell"/>
</dbReference>
<comment type="subcellular location">
    <subcellularLocation>
        <location evidence="1">Cell envelope</location>
    </subcellularLocation>
</comment>
<dbReference type="PANTHER" id="PTHR42852:SF17">
    <property type="entry name" value="THIOREDOXIN-LIKE PROTEIN HI_1115"/>
    <property type="match status" value="1"/>
</dbReference>
<dbReference type="InterPro" id="IPR013740">
    <property type="entry name" value="Redoxin"/>
</dbReference>
<dbReference type="EMBL" id="JAGQDD010000018">
    <property type="protein sequence ID" value="MBQ0932684.1"/>
    <property type="molecule type" value="Genomic_DNA"/>
</dbReference>
<dbReference type="InterPro" id="IPR006311">
    <property type="entry name" value="TAT_signal"/>
</dbReference>
<keyword evidence="2" id="KW-0201">Cytochrome c-type biogenesis</keyword>
<keyword evidence="6" id="KW-1185">Reference proteome</keyword>
<evidence type="ECO:0000313" key="6">
    <source>
        <dbReference type="Proteomes" id="UP000676246"/>
    </source>
</evidence>
<dbReference type="PROSITE" id="PS51352">
    <property type="entry name" value="THIOREDOXIN_2"/>
    <property type="match status" value="1"/>
</dbReference>
<dbReference type="PANTHER" id="PTHR42852">
    <property type="entry name" value="THIOL:DISULFIDE INTERCHANGE PROTEIN DSBE"/>
    <property type="match status" value="1"/>
</dbReference>
<reference evidence="5 6" key="1">
    <citation type="submission" date="2021-04" db="EMBL/GenBank/DDBJ databases">
        <title>The genome sequence of Ideonella sp. 3Y2.</title>
        <authorList>
            <person name="Liu Y."/>
        </authorList>
    </citation>
    <scope>NUCLEOTIDE SEQUENCE [LARGE SCALE GENOMIC DNA]</scope>
    <source>
        <strain evidence="5 6">3Y2</strain>
    </source>
</reference>
<dbReference type="InterPro" id="IPR050553">
    <property type="entry name" value="Thioredoxin_ResA/DsbE_sf"/>
</dbReference>
<keyword evidence="3" id="KW-0676">Redox-active center</keyword>
<dbReference type="InterPro" id="IPR017937">
    <property type="entry name" value="Thioredoxin_CS"/>
</dbReference>
<proteinExistence type="predicted"/>
<name>A0A940YMX7_9BURK</name>
<dbReference type="Gene3D" id="3.40.30.10">
    <property type="entry name" value="Glutaredoxin"/>
    <property type="match status" value="1"/>
</dbReference>
<dbReference type="SUPFAM" id="SSF52833">
    <property type="entry name" value="Thioredoxin-like"/>
    <property type="match status" value="1"/>
</dbReference>
<evidence type="ECO:0000256" key="3">
    <source>
        <dbReference type="ARBA" id="ARBA00023284"/>
    </source>
</evidence>
<accession>A0A940YMX7</accession>
<dbReference type="CDD" id="cd02966">
    <property type="entry name" value="TlpA_like_family"/>
    <property type="match status" value="1"/>
</dbReference>
<feature type="domain" description="Thioredoxin" evidence="4">
    <location>
        <begin position="46"/>
        <end position="187"/>
    </location>
</feature>
<gene>
    <name evidence="5" type="ORF">KAK03_19570</name>
</gene>
<comment type="caution">
    <text evidence="5">The sequence shown here is derived from an EMBL/GenBank/DDBJ whole genome shotgun (WGS) entry which is preliminary data.</text>
</comment>
<dbReference type="Proteomes" id="UP000676246">
    <property type="component" value="Unassembled WGS sequence"/>
</dbReference>
<dbReference type="InterPro" id="IPR013766">
    <property type="entry name" value="Thioredoxin_domain"/>
</dbReference>
<protein>
    <submittedName>
        <fullName evidence="5">Redoxin domain-containing protein</fullName>
    </submittedName>
</protein>
<evidence type="ECO:0000313" key="5">
    <source>
        <dbReference type="EMBL" id="MBQ0932684.1"/>
    </source>
</evidence>
<evidence type="ECO:0000259" key="4">
    <source>
        <dbReference type="PROSITE" id="PS51352"/>
    </source>
</evidence>
<dbReference type="PROSITE" id="PS00194">
    <property type="entry name" value="THIOREDOXIN_1"/>
    <property type="match status" value="1"/>
</dbReference>
<evidence type="ECO:0000256" key="1">
    <source>
        <dbReference type="ARBA" id="ARBA00004196"/>
    </source>
</evidence>
<organism evidence="5 6">
    <name type="scientific">Ideonella alba</name>
    <dbReference type="NCBI Taxonomy" id="2824118"/>
    <lineage>
        <taxon>Bacteria</taxon>
        <taxon>Pseudomonadati</taxon>
        <taxon>Pseudomonadota</taxon>
        <taxon>Betaproteobacteria</taxon>
        <taxon>Burkholderiales</taxon>
        <taxon>Sphaerotilaceae</taxon>
        <taxon>Ideonella</taxon>
    </lineage>
</organism>
<dbReference type="Pfam" id="PF08534">
    <property type="entry name" value="Redoxin"/>
    <property type="match status" value="1"/>
</dbReference>